<name>A0AAV7SK29_PLEWA</name>
<sequence length="122" mass="13044">MYVPDLDGSGMVEADTPSDINEHVTVLQGLQQFRDVNLSACAATLGMRGIPTMPIGWITKVGDLGHEKIAVKKELGPAFRVPVPDLGIHGTRAVILPPLPGSKENCFVSIDNVKLHHVANPT</sequence>
<evidence type="ECO:0000313" key="2">
    <source>
        <dbReference type="Proteomes" id="UP001066276"/>
    </source>
</evidence>
<accession>A0AAV7SK29</accession>
<dbReference type="AlphaFoldDB" id="A0AAV7SK29"/>
<proteinExistence type="predicted"/>
<reference evidence="1" key="1">
    <citation type="journal article" date="2022" name="bioRxiv">
        <title>Sequencing and chromosome-scale assembly of the giantPleurodeles waltlgenome.</title>
        <authorList>
            <person name="Brown T."/>
            <person name="Elewa A."/>
            <person name="Iarovenko S."/>
            <person name="Subramanian E."/>
            <person name="Araus A.J."/>
            <person name="Petzold A."/>
            <person name="Susuki M."/>
            <person name="Suzuki K.-i.T."/>
            <person name="Hayashi T."/>
            <person name="Toyoda A."/>
            <person name="Oliveira C."/>
            <person name="Osipova E."/>
            <person name="Leigh N.D."/>
            <person name="Simon A."/>
            <person name="Yun M.H."/>
        </authorList>
    </citation>
    <scope>NUCLEOTIDE SEQUENCE</scope>
    <source>
        <strain evidence="1">20211129_DDA</strain>
        <tissue evidence="1">Liver</tissue>
    </source>
</reference>
<dbReference type="EMBL" id="JANPWB010000008">
    <property type="protein sequence ID" value="KAJ1164396.1"/>
    <property type="molecule type" value="Genomic_DNA"/>
</dbReference>
<protein>
    <submittedName>
        <fullName evidence="1">Uncharacterized protein</fullName>
    </submittedName>
</protein>
<evidence type="ECO:0000313" key="1">
    <source>
        <dbReference type="EMBL" id="KAJ1164396.1"/>
    </source>
</evidence>
<organism evidence="1 2">
    <name type="scientific">Pleurodeles waltl</name>
    <name type="common">Iberian ribbed newt</name>
    <dbReference type="NCBI Taxonomy" id="8319"/>
    <lineage>
        <taxon>Eukaryota</taxon>
        <taxon>Metazoa</taxon>
        <taxon>Chordata</taxon>
        <taxon>Craniata</taxon>
        <taxon>Vertebrata</taxon>
        <taxon>Euteleostomi</taxon>
        <taxon>Amphibia</taxon>
        <taxon>Batrachia</taxon>
        <taxon>Caudata</taxon>
        <taxon>Salamandroidea</taxon>
        <taxon>Salamandridae</taxon>
        <taxon>Pleurodelinae</taxon>
        <taxon>Pleurodeles</taxon>
    </lineage>
</organism>
<comment type="caution">
    <text evidence="1">The sequence shown here is derived from an EMBL/GenBank/DDBJ whole genome shotgun (WGS) entry which is preliminary data.</text>
</comment>
<keyword evidence="2" id="KW-1185">Reference proteome</keyword>
<dbReference type="Proteomes" id="UP001066276">
    <property type="component" value="Chromosome 4_2"/>
</dbReference>
<gene>
    <name evidence="1" type="ORF">NDU88_004836</name>
</gene>